<keyword evidence="1" id="KW-0732">Signal</keyword>
<dbReference type="OrthoDB" id="9787760at2"/>
<dbReference type="InterPro" id="IPR019734">
    <property type="entry name" value="TPR_rpt"/>
</dbReference>
<sequence>MAIRLIRPAIALGALLASIVGAAPAQAQPISVRDGFPIGGGGDVLCSAQSMVTDRGLVDMFDRGYSIVCRDAALPVGRVYALRARSGDPVARLAAIRDEQASCQPAAQTALADVGSVDTLSCRLKSGDVTYNVYSIRRGGTVYVGEGLGGYDSAVRLALRSVVTDRPVAGEVSIATTGAGDPAAFARLQAGTLDREAALAEAYRRNNAGSYAESAEFFSVIGQNRSDTDRAEALVNEALQKSNLGRFGEADVLFAQAQGMAASDPVTARRFRNYRVIHLLNQGRVDAATAELDRPLPPPPVNAGVSELVIDGDTARRLSAEAPGARRLTGVGEGLSDQDRIQILDSQALQLRGTVLRLQNRNAEAVQPFTEALDRLVAIRGGRIAATVWMRAQILDELAAIAETRGDRAAAEQQYQAAIALLQTAYPGSAAVLSAQGRLAGFYARTGDSANAIDLYRQIVAASQDRNESSPALRRALTPYFRLLAARGEDATAVADMFAAGQVLIRPGVAQTQAVLARELSGGSDEASRLFRQSVNLTRDIERARVELARFDSAQSPTAADIDRAAALRASLQQLQEQQAATQASLAQFPRYRAVSDNAVTLGDLQSLLAPGEAYYKMIVLDDDSYGIFVTHDSSRAFRIPASPAALDRQVDQLRATISIVENGQQLTYPFNLELASNLYDELFAPVAASVGGVHHLIMEPDGALLRLPPNLLVMDHAAVAAYRARVAAGGDDFDFRGVPWLGRDRDISTAVSARSFRDVRRAPPSRARGEFLGFGQNAPATNLLSTATGTRGILGAGGGDDCSWPLAAWSHPISADELYTAQRAISADAVGPSDIVTGEAFSDTSIKARGDLDQYRILQFATHGLVSAPRPECPARPALLTSFGGTDSDGLLTFSEIFDLRLDADLIILSACDTAGRASVAATAEAGLTTGGGFALDGLVRAFVGAGGRMIVASHWPVPDDFNATQRLITGLFTAPAGTGTAAALRTAQRGLMDEAQTSHPFYWAAFAVIGDGAAPVIRPVRQQTASAR</sequence>
<feature type="domain" description="CHAT" evidence="2">
    <location>
        <begin position="674"/>
        <end position="1013"/>
    </location>
</feature>
<evidence type="ECO:0000313" key="4">
    <source>
        <dbReference type="Proteomes" id="UP000321249"/>
    </source>
</evidence>
<dbReference type="Pfam" id="PF12770">
    <property type="entry name" value="CHAT"/>
    <property type="match status" value="1"/>
</dbReference>
<dbReference type="EMBL" id="VOQQ01000001">
    <property type="protein sequence ID" value="TXC63400.1"/>
    <property type="molecule type" value="Genomic_DNA"/>
</dbReference>
<keyword evidence="4" id="KW-1185">Reference proteome</keyword>
<evidence type="ECO:0000256" key="1">
    <source>
        <dbReference type="SAM" id="SignalP"/>
    </source>
</evidence>
<feature type="chain" id="PRO_5022663768" evidence="1">
    <location>
        <begin position="28"/>
        <end position="1030"/>
    </location>
</feature>
<dbReference type="AlphaFoldDB" id="A0A5C6TT88"/>
<dbReference type="Gene3D" id="1.25.40.10">
    <property type="entry name" value="Tetratricopeptide repeat domain"/>
    <property type="match status" value="2"/>
</dbReference>
<dbReference type="Proteomes" id="UP000321249">
    <property type="component" value="Unassembled WGS sequence"/>
</dbReference>
<accession>A0A5C6TT88</accession>
<reference evidence="3 4" key="1">
    <citation type="journal article" date="2015" name="J. Microbiol.">
        <title>Sphingosinicella ginsenosidimutans sp. nov., with ginsenoside converting activity.</title>
        <authorList>
            <person name="Kim J.K."/>
            <person name="Kang M.S."/>
            <person name="Park S.C."/>
            <person name="Kim K.M."/>
            <person name="Choi K."/>
            <person name="Yoon M.H."/>
            <person name="Im W.T."/>
        </authorList>
    </citation>
    <scope>NUCLEOTIDE SEQUENCE [LARGE SCALE GENOMIC DNA]</scope>
    <source>
        <strain evidence="3 4">BS-11</strain>
    </source>
</reference>
<dbReference type="InterPro" id="IPR024983">
    <property type="entry name" value="CHAT_dom"/>
</dbReference>
<gene>
    <name evidence="3" type="ORF">FRZ32_06855</name>
</gene>
<dbReference type="SUPFAM" id="SSF48452">
    <property type="entry name" value="TPR-like"/>
    <property type="match status" value="2"/>
</dbReference>
<feature type="signal peptide" evidence="1">
    <location>
        <begin position="1"/>
        <end position="27"/>
    </location>
</feature>
<dbReference type="InterPro" id="IPR011990">
    <property type="entry name" value="TPR-like_helical_dom_sf"/>
</dbReference>
<organism evidence="3 4">
    <name type="scientific">Allosphingosinicella ginsenosidimutans</name>
    <dbReference type="NCBI Taxonomy" id="1176539"/>
    <lineage>
        <taxon>Bacteria</taxon>
        <taxon>Pseudomonadati</taxon>
        <taxon>Pseudomonadota</taxon>
        <taxon>Alphaproteobacteria</taxon>
        <taxon>Sphingomonadales</taxon>
        <taxon>Sphingomonadaceae</taxon>
        <taxon>Allosphingosinicella</taxon>
    </lineage>
</organism>
<comment type="caution">
    <text evidence="3">The sequence shown here is derived from an EMBL/GenBank/DDBJ whole genome shotgun (WGS) entry which is preliminary data.</text>
</comment>
<protein>
    <submittedName>
        <fullName evidence="3">CHAT domain-containing protein</fullName>
    </submittedName>
</protein>
<proteinExistence type="predicted"/>
<dbReference type="RefSeq" id="WP_147042810.1">
    <property type="nucleotide sequence ID" value="NZ_BAABIR010000003.1"/>
</dbReference>
<evidence type="ECO:0000259" key="2">
    <source>
        <dbReference type="Pfam" id="PF12770"/>
    </source>
</evidence>
<evidence type="ECO:0000313" key="3">
    <source>
        <dbReference type="EMBL" id="TXC63400.1"/>
    </source>
</evidence>
<dbReference type="SMART" id="SM00028">
    <property type="entry name" value="TPR"/>
    <property type="match status" value="4"/>
</dbReference>
<name>A0A5C6TT88_9SPHN</name>